<organism evidence="2 3">
    <name type="scientific">Sorghum bicolor</name>
    <name type="common">Sorghum</name>
    <name type="synonym">Sorghum vulgare</name>
    <dbReference type="NCBI Taxonomy" id="4558"/>
    <lineage>
        <taxon>Eukaryota</taxon>
        <taxon>Viridiplantae</taxon>
        <taxon>Streptophyta</taxon>
        <taxon>Embryophyta</taxon>
        <taxon>Tracheophyta</taxon>
        <taxon>Spermatophyta</taxon>
        <taxon>Magnoliopsida</taxon>
        <taxon>Liliopsida</taxon>
        <taxon>Poales</taxon>
        <taxon>Poaceae</taxon>
        <taxon>PACMAD clade</taxon>
        <taxon>Panicoideae</taxon>
        <taxon>Andropogonodae</taxon>
        <taxon>Andropogoneae</taxon>
        <taxon>Sorghinae</taxon>
        <taxon>Sorghum</taxon>
    </lineage>
</organism>
<accession>A0A921RGU7</accession>
<feature type="compositionally biased region" description="Low complexity" evidence="1">
    <location>
        <begin position="1"/>
        <end position="23"/>
    </location>
</feature>
<protein>
    <submittedName>
        <fullName evidence="2">Uncharacterized protein</fullName>
    </submittedName>
</protein>
<gene>
    <name evidence="2" type="ORF">BDA96_03G281300</name>
</gene>
<evidence type="ECO:0000313" key="3">
    <source>
        <dbReference type="Proteomes" id="UP000807115"/>
    </source>
</evidence>
<comment type="caution">
    <text evidence="2">The sequence shown here is derived from an EMBL/GenBank/DDBJ whole genome shotgun (WGS) entry which is preliminary data.</text>
</comment>
<proteinExistence type="predicted"/>
<evidence type="ECO:0000313" key="2">
    <source>
        <dbReference type="EMBL" id="KAG0538956.1"/>
    </source>
</evidence>
<feature type="region of interest" description="Disordered" evidence="1">
    <location>
        <begin position="1"/>
        <end position="52"/>
    </location>
</feature>
<sequence>MELMSAVACSTTAAAAPAATWPAFGDPTREQPERTSLTDRRARGRPPASSSH</sequence>
<reference evidence="2" key="2">
    <citation type="submission" date="2020-10" db="EMBL/GenBank/DDBJ databases">
        <authorList>
            <person name="Cooper E.A."/>
            <person name="Brenton Z.W."/>
            <person name="Flinn B.S."/>
            <person name="Jenkins J."/>
            <person name="Shu S."/>
            <person name="Flowers D."/>
            <person name="Luo F."/>
            <person name="Wang Y."/>
            <person name="Xia P."/>
            <person name="Barry K."/>
            <person name="Daum C."/>
            <person name="Lipzen A."/>
            <person name="Yoshinaga Y."/>
            <person name="Schmutz J."/>
            <person name="Saski C."/>
            <person name="Vermerris W."/>
            <person name="Kresovich S."/>
        </authorList>
    </citation>
    <scope>NUCLEOTIDE SEQUENCE</scope>
</reference>
<dbReference type="AlphaFoldDB" id="A0A921RGU7"/>
<dbReference type="EMBL" id="CM027682">
    <property type="protein sequence ID" value="KAG0538956.1"/>
    <property type="molecule type" value="Genomic_DNA"/>
</dbReference>
<dbReference type="Proteomes" id="UP000807115">
    <property type="component" value="Chromosome 3"/>
</dbReference>
<feature type="compositionally biased region" description="Basic and acidic residues" evidence="1">
    <location>
        <begin position="27"/>
        <end position="41"/>
    </location>
</feature>
<reference evidence="2" key="1">
    <citation type="journal article" date="2019" name="BMC Genomics">
        <title>A new reference genome for Sorghum bicolor reveals high levels of sequence similarity between sweet and grain genotypes: implications for the genetics of sugar metabolism.</title>
        <authorList>
            <person name="Cooper E.A."/>
            <person name="Brenton Z.W."/>
            <person name="Flinn B.S."/>
            <person name="Jenkins J."/>
            <person name="Shu S."/>
            <person name="Flowers D."/>
            <person name="Luo F."/>
            <person name="Wang Y."/>
            <person name="Xia P."/>
            <person name="Barry K."/>
            <person name="Daum C."/>
            <person name="Lipzen A."/>
            <person name="Yoshinaga Y."/>
            <person name="Schmutz J."/>
            <person name="Saski C."/>
            <person name="Vermerris W."/>
            <person name="Kresovich S."/>
        </authorList>
    </citation>
    <scope>NUCLEOTIDE SEQUENCE</scope>
</reference>
<name>A0A921RGU7_SORBI</name>
<evidence type="ECO:0000256" key="1">
    <source>
        <dbReference type="SAM" id="MobiDB-lite"/>
    </source>
</evidence>